<proteinExistence type="predicted"/>
<feature type="chain" id="PRO_5046870969" evidence="1">
    <location>
        <begin position="16"/>
        <end position="242"/>
    </location>
</feature>
<evidence type="ECO:0000313" key="2">
    <source>
        <dbReference type="EMBL" id="MFC4291120.1"/>
    </source>
</evidence>
<comment type="caution">
    <text evidence="2">The sequence shown here is derived from an EMBL/GenBank/DDBJ whole genome shotgun (WGS) entry which is preliminary data.</text>
</comment>
<keyword evidence="3" id="KW-1185">Reference proteome</keyword>
<dbReference type="Proteomes" id="UP001595887">
    <property type="component" value="Unassembled WGS sequence"/>
</dbReference>
<evidence type="ECO:0000313" key="3">
    <source>
        <dbReference type="Proteomes" id="UP001595887"/>
    </source>
</evidence>
<dbReference type="EMBL" id="JBHSDH010000010">
    <property type="protein sequence ID" value="MFC4291120.1"/>
    <property type="molecule type" value="Genomic_DNA"/>
</dbReference>
<accession>A0ABV8RD42</accession>
<reference evidence="3" key="1">
    <citation type="journal article" date="2019" name="Int. J. Syst. Evol. Microbiol.">
        <title>The Global Catalogue of Microorganisms (GCM) 10K type strain sequencing project: providing services to taxonomists for standard genome sequencing and annotation.</title>
        <authorList>
            <consortium name="The Broad Institute Genomics Platform"/>
            <consortium name="The Broad Institute Genome Sequencing Center for Infectious Disease"/>
            <person name="Wu L."/>
            <person name="Ma J."/>
        </authorList>
    </citation>
    <scope>NUCLEOTIDE SEQUENCE [LARGE SCALE GENOMIC DNA]</scope>
    <source>
        <strain evidence="3">CECT 8531</strain>
    </source>
</reference>
<protein>
    <submittedName>
        <fullName evidence="2">Uncharacterized protein</fullName>
    </submittedName>
</protein>
<dbReference type="RefSeq" id="WP_381420716.1">
    <property type="nucleotide sequence ID" value="NZ_JBHSDH010000010.1"/>
</dbReference>
<evidence type="ECO:0000256" key="1">
    <source>
        <dbReference type="SAM" id="SignalP"/>
    </source>
</evidence>
<sequence>MLHFMMSLMMVCALASCKTADRSDDGAGAAGTRQSSSIYYKSQSAADAALAAFDKDNPTCQLWTNWQKMCSRANPDARSLCVTQKHNSVAPSAPFCVASVYKDSKVTNISSSDTRTLLSIARFCDGKTSLETNPEWDIHTAVGFCAYQENRPFVLKQPFTMNELASQWIIDNFDESQMSEHSILESYDEHRSNWCNDFDVLGMYEQEEFGGDGVIMPTLRIKNIEPVFGIFCRSQKRISAAP</sequence>
<name>A0ABV8RD42_9SPHN</name>
<organism evidence="2 3">
    <name type="scientific">Sphingorhabdus arenilitoris</name>
    <dbReference type="NCBI Taxonomy" id="1490041"/>
    <lineage>
        <taxon>Bacteria</taxon>
        <taxon>Pseudomonadati</taxon>
        <taxon>Pseudomonadota</taxon>
        <taxon>Alphaproteobacteria</taxon>
        <taxon>Sphingomonadales</taxon>
        <taxon>Sphingomonadaceae</taxon>
        <taxon>Sphingorhabdus</taxon>
    </lineage>
</organism>
<feature type="signal peptide" evidence="1">
    <location>
        <begin position="1"/>
        <end position="15"/>
    </location>
</feature>
<gene>
    <name evidence="2" type="ORF">ACFOWX_01695</name>
</gene>
<keyword evidence="1" id="KW-0732">Signal</keyword>